<proteinExistence type="predicted"/>
<reference evidence="2" key="1">
    <citation type="submission" date="2022-11" db="UniProtKB">
        <authorList>
            <consortium name="WormBaseParasite"/>
        </authorList>
    </citation>
    <scope>IDENTIFICATION</scope>
</reference>
<name>A0AC34QTJ6_9BILA</name>
<organism evidence="1 2">
    <name type="scientific">Panagrolaimus sp. JU765</name>
    <dbReference type="NCBI Taxonomy" id="591449"/>
    <lineage>
        <taxon>Eukaryota</taxon>
        <taxon>Metazoa</taxon>
        <taxon>Ecdysozoa</taxon>
        <taxon>Nematoda</taxon>
        <taxon>Chromadorea</taxon>
        <taxon>Rhabditida</taxon>
        <taxon>Tylenchina</taxon>
        <taxon>Panagrolaimomorpha</taxon>
        <taxon>Panagrolaimoidea</taxon>
        <taxon>Panagrolaimidae</taxon>
        <taxon>Panagrolaimus</taxon>
    </lineage>
</organism>
<accession>A0AC34QTJ6</accession>
<dbReference type="Proteomes" id="UP000887576">
    <property type="component" value="Unplaced"/>
</dbReference>
<protein>
    <submittedName>
        <fullName evidence="2">Isocitrate dehydrogenase [NADP]</fullName>
    </submittedName>
</protein>
<dbReference type="WBParaSite" id="JU765_v2.g19259.t1">
    <property type="protein sequence ID" value="JU765_v2.g19259.t1"/>
    <property type="gene ID" value="JU765_v2.g19259"/>
</dbReference>
<evidence type="ECO:0000313" key="1">
    <source>
        <dbReference type="Proteomes" id="UP000887576"/>
    </source>
</evidence>
<evidence type="ECO:0000313" key="2">
    <source>
        <dbReference type="WBParaSite" id="JU765_v2.g19259.t1"/>
    </source>
</evidence>
<sequence>MIVGNVKRKADIGSATFNAGHVSRSKVKLAFKMVQKIKVANPVVDLDGDEMTRIIWTEIKNKLILPYLDIDIKYFDLGLPNRDATNDQVTVDAAKAIQQYNVGIKCATITPDEARVEEFKLKKMWKSPNGTIRNILGGTVFREPILCKNVPRLVTTWKQPIIIGRHAHGDQYKATDFLIPGAGKLEMKWTPDGAGEPITAEVFHFEGPGITIGMYNTDESIRDFAHSSFKYALDRVYPLYLSTKNTILKKYDGRFKDIFQEIYESTYKADFEKKKIWYEHRLIDDMVAQAMKSEGGFIWACKNYDGDVQSDSVAQGYGSLGLMTSVLVCPDGKTVEAEAAHGTVTRHYRFHQKGEETSTNPIASIFAWTRGLTHRAKLDNNQELARFAANLEAVCIETIESGFMTKDLAICVKGTTKVARSDYLNTFEFLDKLAENLAKKQASKI</sequence>